<dbReference type="OrthoDB" id="6283323at2759"/>
<keyword evidence="1" id="KW-0472">Membrane</keyword>
<keyword evidence="1" id="KW-1133">Transmembrane helix</keyword>
<reference evidence="2" key="1">
    <citation type="submission" date="2020-06" db="EMBL/GenBank/DDBJ databases">
        <title>Draft genome of Bugula neritina, a colonial animal packing powerful symbionts and potential medicines.</title>
        <authorList>
            <person name="Rayko M."/>
        </authorList>
    </citation>
    <scope>NUCLEOTIDE SEQUENCE [LARGE SCALE GENOMIC DNA]</scope>
    <source>
        <strain evidence="2">Kwan_BN1</strain>
    </source>
</reference>
<dbReference type="Proteomes" id="UP000593567">
    <property type="component" value="Unassembled WGS sequence"/>
</dbReference>
<name>A0A7J7IYL3_BUGNE</name>
<comment type="caution">
    <text evidence="2">The sequence shown here is derived from an EMBL/GenBank/DDBJ whole genome shotgun (WGS) entry which is preliminary data.</text>
</comment>
<accession>A0A7J7IYL3</accession>
<dbReference type="EMBL" id="VXIV02003323">
    <property type="protein sequence ID" value="KAF6018298.1"/>
    <property type="molecule type" value="Genomic_DNA"/>
</dbReference>
<gene>
    <name evidence="2" type="ORF">EB796_023384</name>
</gene>
<dbReference type="Gene3D" id="1.20.1070.10">
    <property type="entry name" value="Rhodopsin 7-helix transmembrane proteins"/>
    <property type="match status" value="1"/>
</dbReference>
<sequence length="153" mass="17387">MAWSPYASIAMWASFGNPKAIPPNLITWLAFLAKTSFVFNPIIYMSNNEQYRKEICKLILKRNWLSKCWKDRLRRASTLRSGTDKMDTAQEDLQSPIILKSNTSAYKYPVSPPDSSNNVEVKQETLSLLNHATLSLSGVHNSKSEVLYTSQQL</sequence>
<feature type="transmembrane region" description="Helical" evidence="1">
    <location>
        <begin position="25"/>
        <end position="44"/>
    </location>
</feature>
<keyword evidence="1" id="KW-0812">Transmembrane</keyword>
<dbReference type="AlphaFoldDB" id="A0A7J7IYL3"/>
<evidence type="ECO:0000313" key="2">
    <source>
        <dbReference type="EMBL" id="KAF6018298.1"/>
    </source>
</evidence>
<organism evidence="2 3">
    <name type="scientific">Bugula neritina</name>
    <name type="common">Brown bryozoan</name>
    <name type="synonym">Sertularia neritina</name>
    <dbReference type="NCBI Taxonomy" id="10212"/>
    <lineage>
        <taxon>Eukaryota</taxon>
        <taxon>Metazoa</taxon>
        <taxon>Spiralia</taxon>
        <taxon>Lophotrochozoa</taxon>
        <taxon>Bryozoa</taxon>
        <taxon>Gymnolaemata</taxon>
        <taxon>Cheilostomatida</taxon>
        <taxon>Flustrina</taxon>
        <taxon>Buguloidea</taxon>
        <taxon>Bugulidae</taxon>
        <taxon>Bugula</taxon>
    </lineage>
</organism>
<proteinExistence type="predicted"/>
<evidence type="ECO:0000313" key="3">
    <source>
        <dbReference type="Proteomes" id="UP000593567"/>
    </source>
</evidence>
<keyword evidence="3" id="KW-1185">Reference proteome</keyword>
<evidence type="ECO:0000256" key="1">
    <source>
        <dbReference type="SAM" id="Phobius"/>
    </source>
</evidence>
<protein>
    <submittedName>
        <fullName evidence="2">Uncharacterized protein</fullName>
    </submittedName>
</protein>
<dbReference type="SUPFAM" id="SSF81321">
    <property type="entry name" value="Family A G protein-coupled receptor-like"/>
    <property type="match status" value="1"/>
</dbReference>